<dbReference type="InterPro" id="IPR036890">
    <property type="entry name" value="HATPase_C_sf"/>
</dbReference>
<dbReference type="Gene3D" id="3.30.450.20">
    <property type="entry name" value="PAS domain"/>
    <property type="match status" value="1"/>
</dbReference>
<dbReference type="EC" id="2.7.13.3" evidence="2"/>
<feature type="transmembrane region" description="Helical" evidence="9">
    <location>
        <begin position="12"/>
        <end position="32"/>
    </location>
</feature>
<dbReference type="InterPro" id="IPR000014">
    <property type="entry name" value="PAS"/>
</dbReference>
<dbReference type="InterPro" id="IPR003594">
    <property type="entry name" value="HATPase_dom"/>
</dbReference>
<keyword evidence="9" id="KW-0472">Membrane</keyword>
<keyword evidence="7" id="KW-0067">ATP-binding</keyword>
<dbReference type="SMART" id="SM00086">
    <property type="entry name" value="PAC"/>
    <property type="match status" value="1"/>
</dbReference>
<keyword evidence="4" id="KW-0808">Transferase</keyword>
<dbReference type="PANTHER" id="PTHR43065">
    <property type="entry name" value="SENSOR HISTIDINE KINASE"/>
    <property type="match status" value="1"/>
</dbReference>
<dbReference type="GO" id="GO:0005524">
    <property type="term" value="F:ATP binding"/>
    <property type="evidence" value="ECO:0007669"/>
    <property type="project" value="UniProtKB-KW"/>
</dbReference>
<dbReference type="Proteomes" id="UP000321192">
    <property type="component" value="Unassembled WGS sequence"/>
</dbReference>
<name>A0A5C7SRL6_THASP</name>
<feature type="transmembrane region" description="Helical" evidence="9">
    <location>
        <begin position="153"/>
        <end position="175"/>
    </location>
</feature>
<dbReference type="InterPro" id="IPR005467">
    <property type="entry name" value="His_kinase_dom"/>
</dbReference>
<evidence type="ECO:0000256" key="1">
    <source>
        <dbReference type="ARBA" id="ARBA00000085"/>
    </source>
</evidence>
<protein>
    <recommendedName>
        <fullName evidence="2">histidine kinase</fullName>
        <ecNumber evidence="2">2.7.13.3</ecNumber>
    </recommendedName>
</protein>
<dbReference type="SMART" id="SM00091">
    <property type="entry name" value="PAS"/>
    <property type="match status" value="1"/>
</dbReference>
<feature type="transmembrane region" description="Helical" evidence="9">
    <location>
        <begin position="99"/>
        <end position="118"/>
    </location>
</feature>
<evidence type="ECO:0000313" key="13">
    <source>
        <dbReference type="EMBL" id="TXH85736.1"/>
    </source>
</evidence>
<keyword evidence="9" id="KW-1133">Transmembrane helix</keyword>
<feature type="transmembrane region" description="Helical" evidence="9">
    <location>
        <begin position="187"/>
        <end position="210"/>
    </location>
</feature>
<evidence type="ECO:0000256" key="8">
    <source>
        <dbReference type="ARBA" id="ARBA00023012"/>
    </source>
</evidence>
<dbReference type="PANTHER" id="PTHR43065:SF10">
    <property type="entry name" value="PEROXIDE STRESS-ACTIVATED HISTIDINE KINASE MAK3"/>
    <property type="match status" value="1"/>
</dbReference>
<evidence type="ECO:0000256" key="7">
    <source>
        <dbReference type="ARBA" id="ARBA00022840"/>
    </source>
</evidence>
<dbReference type="Pfam" id="PF08447">
    <property type="entry name" value="PAS_3"/>
    <property type="match status" value="1"/>
</dbReference>
<dbReference type="Gene3D" id="1.10.287.130">
    <property type="match status" value="1"/>
</dbReference>
<dbReference type="PRINTS" id="PR00344">
    <property type="entry name" value="BCTRLSENSOR"/>
</dbReference>
<keyword evidence="5" id="KW-0547">Nucleotide-binding</keyword>
<dbReference type="InterPro" id="IPR004358">
    <property type="entry name" value="Sig_transdc_His_kin-like_C"/>
</dbReference>
<feature type="transmembrane region" description="Helical" evidence="9">
    <location>
        <begin position="39"/>
        <end position="59"/>
    </location>
</feature>
<proteinExistence type="predicted"/>
<dbReference type="PROSITE" id="PS50109">
    <property type="entry name" value="HIS_KIN"/>
    <property type="match status" value="1"/>
</dbReference>
<dbReference type="Pfam" id="PF00512">
    <property type="entry name" value="HisKA"/>
    <property type="match status" value="1"/>
</dbReference>
<dbReference type="Pfam" id="PF02518">
    <property type="entry name" value="HATPase_c"/>
    <property type="match status" value="1"/>
</dbReference>
<keyword evidence="3" id="KW-0597">Phosphoprotein</keyword>
<dbReference type="SUPFAM" id="SSF55874">
    <property type="entry name" value="ATPase domain of HSP90 chaperone/DNA topoisomerase II/histidine kinase"/>
    <property type="match status" value="1"/>
</dbReference>
<dbReference type="AlphaFoldDB" id="A0A5C7SRL6"/>
<dbReference type="InterPro" id="IPR036097">
    <property type="entry name" value="HisK_dim/P_sf"/>
</dbReference>
<dbReference type="PROSITE" id="PS50113">
    <property type="entry name" value="PAC"/>
    <property type="match status" value="1"/>
</dbReference>
<dbReference type="InterPro" id="IPR035965">
    <property type="entry name" value="PAS-like_dom_sf"/>
</dbReference>
<accession>A0A5C7SRL6</accession>
<keyword evidence="9" id="KW-0812">Transmembrane</keyword>
<sequence>MPGLNLIDVIWPMMAATSLTLAVIFFFIWIHLRAQRDYLAFALFAVCVWFYTFGEWSLMRATTPEAYGDTLRWMMVVVPIGVILLAAFIRWHLRAGRDWLFWSVCGLRLLGIPLNFLFGANVVYSEITELQQQATMFGDSIAMPVGVPGPFHWLVNNLADILLVLFLADATHSAWRRGDALTRRRALLVGGGTILFFLIAAGHATLLHAGLASSPYLISISFLGIVLVMSYQLGFDVFRSVHLAIQLRESEQRMELAVHAAHLGLWEWDIERDVFWANDTGYAMFSFLPGERVDFDRFSQRIHPEERAAVVTAVHDALANHRRYEKEYRIVLPSGDTRWMHAWGQAEYSASGKPTKLLGVVLDATERKLAEQRQDEIERLANRQRDELAHLSRVAMLGELSGALAHELNQPLTSILSNAQAAQLFIARGVVSADEIGPILDDIVKADRRAGDIIRRLRRLLKKDDSTRQWLDLNEVVSEVLRLTNSDRVSRGITIQLELSPDLPPVYGDEVQLQQVLLNLLNNACDAIEAVDALPALTVRTVCEAGNVIVSVADRGSGIGAEDLERIFEPFVTTKAKGLGLGLSICRTIIQAHGGRLWAENRQDGGAVFHFVVPVA</sequence>
<feature type="transmembrane region" description="Helical" evidence="9">
    <location>
        <begin position="216"/>
        <end position="238"/>
    </location>
</feature>
<dbReference type="FunFam" id="3.30.565.10:FF:000042">
    <property type="entry name" value="Two-component sensor histidine kinase KdpD"/>
    <property type="match status" value="1"/>
</dbReference>
<comment type="caution">
    <text evidence="13">The sequence shown here is derived from an EMBL/GenBank/DDBJ whole genome shotgun (WGS) entry which is preliminary data.</text>
</comment>
<dbReference type="CDD" id="cd00082">
    <property type="entry name" value="HisKA"/>
    <property type="match status" value="1"/>
</dbReference>
<evidence type="ECO:0000259" key="12">
    <source>
        <dbReference type="PROSITE" id="PS50113"/>
    </source>
</evidence>
<feature type="domain" description="PAC" evidence="12">
    <location>
        <begin position="324"/>
        <end position="376"/>
    </location>
</feature>
<dbReference type="GO" id="GO:0000155">
    <property type="term" value="F:phosphorelay sensor kinase activity"/>
    <property type="evidence" value="ECO:0007669"/>
    <property type="project" value="InterPro"/>
</dbReference>
<dbReference type="InterPro" id="IPR003661">
    <property type="entry name" value="HisK_dim/P_dom"/>
</dbReference>
<evidence type="ECO:0000256" key="9">
    <source>
        <dbReference type="SAM" id="Phobius"/>
    </source>
</evidence>
<evidence type="ECO:0000256" key="6">
    <source>
        <dbReference type="ARBA" id="ARBA00022777"/>
    </source>
</evidence>
<evidence type="ECO:0000256" key="4">
    <source>
        <dbReference type="ARBA" id="ARBA00022679"/>
    </source>
</evidence>
<dbReference type="PROSITE" id="PS50112">
    <property type="entry name" value="PAS"/>
    <property type="match status" value="1"/>
</dbReference>
<dbReference type="Gene3D" id="2.10.70.100">
    <property type="match status" value="1"/>
</dbReference>
<keyword evidence="6" id="KW-0418">Kinase</keyword>
<evidence type="ECO:0000256" key="5">
    <source>
        <dbReference type="ARBA" id="ARBA00022741"/>
    </source>
</evidence>
<dbReference type="GO" id="GO:0042802">
    <property type="term" value="F:identical protein binding"/>
    <property type="evidence" value="ECO:0007669"/>
    <property type="project" value="UniProtKB-ARBA"/>
</dbReference>
<evidence type="ECO:0000313" key="14">
    <source>
        <dbReference type="Proteomes" id="UP000321192"/>
    </source>
</evidence>
<feature type="domain" description="Histidine kinase" evidence="10">
    <location>
        <begin position="403"/>
        <end position="616"/>
    </location>
</feature>
<dbReference type="SUPFAM" id="SSF55785">
    <property type="entry name" value="PYP-like sensor domain (PAS domain)"/>
    <property type="match status" value="1"/>
</dbReference>
<comment type="catalytic activity">
    <reaction evidence="1">
        <text>ATP + protein L-histidine = ADP + protein N-phospho-L-histidine.</text>
        <dbReference type="EC" id="2.7.13.3"/>
    </reaction>
</comment>
<feature type="transmembrane region" description="Helical" evidence="9">
    <location>
        <begin position="71"/>
        <end position="92"/>
    </location>
</feature>
<dbReference type="SMART" id="SM00388">
    <property type="entry name" value="HisKA"/>
    <property type="match status" value="1"/>
</dbReference>
<feature type="domain" description="PAS" evidence="11">
    <location>
        <begin position="250"/>
        <end position="321"/>
    </location>
</feature>
<evidence type="ECO:0000259" key="11">
    <source>
        <dbReference type="PROSITE" id="PS50112"/>
    </source>
</evidence>
<organism evidence="13 14">
    <name type="scientific">Thauera aminoaromatica</name>
    <dbReference type="NCBI Taxonomy" id="164330"/>
    <lineage>
        <taxon>Bacteria</taxon>
        <taxon>Pseudomonadati</taxon>
        <taxon>Pseudomonadota</taxon>
        <taxon>Betaproteobacteria</taxon>
        <taxon>Rhodocyclales</taxon>
        <taxon>Zoogloeaceae</taxon>
        <taxon>Thauera</taxon>
    </lineage>
</organism>
<dbReference type="SMART" id="SM00387">
    <property type="entry name" value="HATPase_c"/>
    <property type="match status" value="1"/>
</dbReference>
<dbReference type="Gene3D" id="3.30.565.10">
    <property type="entry name" value="Histidine kinase-like ATPase, C-terminal domain"/>
    <property type="match status" value="1"/>
</dbReference>
<evidence type="ECO:0000259" key="10">
    <source>
        <dbReference type="PROSITE" id="PS50109"/>
    </source>
</evidence>
<gene>
    <name evidence="13" type="ORF">E6Q80_09110</name>
</gene>
<dbReference type="CDD" id="cd00130">
    <property type="entry name" value="PAS"/>
    <property type="match status" value="1"/>
</dbReference>
<evidence type="ECO:0000256" key="2">
    <source>
        <dbReference type="ARBA" id="ARBA00012438"/>
    </source>
</evidence>
<dbReference type="InterPro" id="IPR001610">
    <property type="entry name" value="PAC"/>
</dbReference>
<dbReference type="InterPro" id="IPR013655">
    <property type="entry name" value="PAS_fold_3"/>
</dbReference>
<reference evidence="13 14" key="1">
    <citation type="submission" date="2018-09" db="EMBL/GenBank/DDBJ databases">
        <title>Metagenome Assembled Genomes from an Advanced Water Purification Facility.</title>
        <authorList>
            <person name="Stamps B.W."/>
            <person name="Spear J.R."/>
        </authorList>
    </citation>
    <scope>NUCLEOTIDE SEQUENCE [LARGE SCALE GENOMIC DNA]</scope>
    <source>
        <strain evidence="13">Bin_27_1</strain>
    </source>
</reference>
<dbReference type="RefSeq" id="WP_276658356.1">
    <property type="nucleotide sequence ID" value="NZ_SSFD01000134.1"/>
</dbReference>
<keyword evidence="8" id="KW-0902">Two-component regulatory system</keyword>
<dbReference type="SUPFAM" id="SSF47384">
    <property type="entry name" value="Homodimeric domain of signal transducing histidine kinase"/>
    <property type="match status" value="1"/>
</dbReference>
<dbReference type="EMBL" id="SSFD01000134">
    <property type="protein sequence ID" value="TXH85736.1"/>
    <property type="molecule type" value="Genomic_DNA"/>
</dbReference>
<dbReference type="InterPro" id="IPR000700">
    <property type="entry name" value="PAS-assoc_C"/>
</dbReference>
<evidence type="ECO:0000256" key="3">
    <source>
        <dbReference type="ARBA" id="ARBA00022553"/>
    </source>
</evidence>